<dbReference type="OrthoDB" id="541288at2"/>
<geneLocation type="plasmid" evidence="1 2">
    <name>pCRI9333.05</name>
</geneLocation>
<evidence type="ECO:0000313" key="1">
    <source>
        <dbReference type="EMBL" id="AFZ15696.1"/>
    </source>
</evidence>
<name>K9W694_9CYAN</name>
<organism evidence="1 2">
    <name type="scientific">Crinalium epipsammum PCC 9333</name>
    <dbReference type="NCBI Taxonomy" id="1173022"/>
    <lineage>
        <taxon>Bacteria</taxon>
        <taxon>Bacillati</taxon>
        <taxon>Cyanobacteriota</taxon>
        <taxon>Cyanophyceae</taxon>
        <taxon>Gomontiellales</taxon>
        <taxon>Gomontiellaceae</taxon>
        <taxon>Crinalium</taxon>
    </lineage>
</organism>
<evidence type="ECO:0000313" key="2">
    <source>
        <dbReference type="Proteomes" id="UP000010472"/>
    </source>
</evidence>
<keyword evidence="1" id="KW-0614">Plasmid</keyword>
<dbReference type="Proteomes" id="UP000010472">
    <property type="component" value="Plasmid pCRI9333.05"/>
</dbReference>
<dbReference type="HOGENOM" id="CLU_1292616_0_0_3"/>
<proteinExistence type="predicted"/>
<dbReference type="RefSeq" id="WP_015180076.1">
    <property type="nucleotide sequence ID" value="NC_019736.1"/>
</dbReference>
<keyword evidence="2" id="KW-1185">Reference proteome</keyword>
<dbReference type="AlphaFoldDB" id="K9W694"/>
<accession>K9W694</accession>
<reference evidence="1 2" key="1">
    <citation type="submission" date="2012-06" db="EMBL/GenBank/DDBJ databases">
        <title>Finished plasmid 5 of genome of Crinalium epipsammum PCC 9333.</title>
        <authorList>
            <consortium name="US DOE Joint Genome Institute"/>
            <person name="Gugger M."/>
            <person name="Coursin T."/>
            <person name="Rippka R."/>
            <person name="Tandeau De Marsac N."/>
            <person name="Huntemann M."/>
            <person name="Wei C.-L."/>
            <person name="Han J."/>
            <person name="Detter J.C."/>
            <person name="Han C."/>
            <person name="Tapia R."/>
            <person name="Davenport K."/>
            <person name="Daligault H."/>
            <person name="Erkkila T."/>
            <person name="Gu W."/>
            <person name="Munk A.C.C."/>
            <person name="Teshima H."/>
            <person name="Xu Y."/>
            <person name="Chain P."/>
            <person name="Chen A."/>
            <person name="Krypides N."/>
            <person name="Mavromatis K."/>
            <person name="Markowitz V."/>
            <person name="Szeto E."/>
            <person name="Ivanova N."/>
            <person name="Mikhailova N."/>
            <person name="Ovchinnikova G."/>
            <person name="Pagani I."/>
            <person name="Pati A."/>
            <person name="Goodwin L."/>
            <person name="Peters L."/>
            <person name="Pitluck S."/>
            <person name="Woyke T."/>
            <person name="Kerfeld C."/>
        </authorList>
    </citation>
    <scope>NUCLEOTIDE SEQUENCE [LARGE SCALE GENOMIC DNA]</scope>
    <source>
        <strain evidence="1 2">PCC 9333</strain>
        <plasmid evidence="2">Plasmid pCRI9333.05</plasmid>
    </source>
</reference>
<sequence length="213" mass="24437">MGQAKRRKQFEPDYGKPKIITGSFISVSDFSDAHAIYLGINRFGEIETRLVSAHACIKSAWEKLGYCRDVLSTIKFTSWQTNNEINTIFLQNLVNLYGDYESDDAIYMLDNDVIKTISPPVKKLYTVSLAKRPEFDVDYRTFYGNPDDYCFFTVIDESGKPISIFGDKEIHIFSSYVTAAYVADYCHENKTHQLSPSLFKQLWTESNKIQGKI</sequence>
<protein>
    <submittedName>
        <fullName evidence="1">Uncharacterized protein</fullName>
    </submittedName>
</protein>
<dbReference type="KEGG" id="cep:Cri9333_4940"/>
<dbReference type="EMBL" id="CP003625">
    <property type="protein sequence ID" value="AFZ15696.1"/>
    <property type="molecule type" value="Genomic_DNA"/>
</dbReference>
<gene>
    <name evidence="1" type="ORF">Cri9333_4940</name>
</gene>